<accession>A0A9W9VRD5</accession>
<gene>
    <name evidence="2" type="ORF">N7509_010479</name>
</gene>
<evidence type="ECO:0000256" key="1">
    <source>
        <dbReference type="SAM" id="SignalP"/>
    </source>
</evidence>
<evidence type="ECO:0008006" key="4">
    <source>
        <dbReference type="Google" id="ProtNLM"/>
    </source>
</evidence>
<feature type="chain" id="PRO_5040738639" description="SH3b domain-containing protein" evidence="1">
    <location>
        <begin position="19"/>
        <end position="118"/>
    </location>
</feature>
<dbReference type="GeneID" id="81374096"/>
<evidence type="ECO:0000313" key="2">
    <source>
        <dbReference type="EMBL" id="KAJ5387938.1"/>
    </source>
</evidence>
<feature type="signal peptide" evidence="1">
    <location>
        <begin position="1"/>
        <end position="18"/>
    </location>
</feature>
<reference evidence="2" key="2">
    <citation type="journal article" date="2023" name="IMA Fungus">
        <title>Comparative genomic study of the Penicillium genus elucidates a diverse pangenome and 15 lateral gene transfer events.</title>
        <authorList>
            <person name="Petersen C."/>
            <person name="Sorensen T."/>
            <person name="Nielsen M.R."/>
            <person name="Sondergaard T.E."/>
            <person name="Sorensen J.L."/>
            <person name="Fitzpatrick D.A."/>
            <person name="Frisvad J.C."/>
            <person name="Nielsen K.L."/>
        </authorList>
    </citation>
    <scope>NUCLEOTIDE SEQUENCE</scope>
    <source>
        <strain evidence="2">IBT 29677</strain>
    </source>
</reference>
<dbReference type="OrthoDB" id="2251794at2759"/>
<sequence length="118" mass="12682">MKFSALAIAALLPALALTQEAPTNLPDAPVVESRNLEKRAVSGKVLVDGLRYRTCPKRTCTAVGQYAKGTKISIKCLTRIGTTVENGDPGWAKLTNGNWVAMGYGKYITWSSTIYGCT</sequence>
<proteinExistence type="predicted"/>
<dbReference type="EMBL" id="JAPZBU010000009">
    <property type="protein sequence ID" value="KAJ5387938.1"/>
    <property type="molecule type" value="Genomic_DNA"/>
</dbReference>
<evidence type="ECO:0000313" key="3">
    <source>
        <dbReference type="Proteomes" id="UP001147747"/>
    </source>
</evidence>
<reference evidence="2" key="1">
    <citation type="submission" date="2022-12" db="EMBL/GenBank/DDBJ databases">
        <authorList>
            <person name="Petersen C."/>
        </authorList>
    </citation>
    <scope>NUCLEOTIDE SEQUENCE</scope>
    <source>
        <strain evidence="2">IBT 29677</strain>
    </source>
</reference>
<comment type="caution">
    <text evidence="2">The sequence shown here is derived from an EMBL/GenBank/DDBJ whole genome shotgun (WGS) entry which is preliminary data.</text>
</comment>
<dbReference type="RefSeq" id="XP_056485736.1">
    <property type="nucleotide sequence ID" value="XM_056635116.1"/>
</dbReference>
<protein>
    <recommendedName>
        <fullName evidence="4">SH3b domain-containing protein</fullName>
    </recommendedName>
</protein>
<dbReference type="AlphaFoldDB" id="A0A9W9VRD5"/>
<organism evidence="2 3">
    <name type="scientific">Penicillium cosmopolitanum</name>
    <dbReference type="NCBI Taxonomy" id="1131564"/>
    <lineage>
        <taxon>Eukaryota</taxon>
        <taxon>Fungi</taxon>
        <taxon>Dikarya</taxon>
        <taxon>Ascomycota</taxon>
        <taxon>Pezizomycotina</taxon>
        <taxon>Eurotiomycetes</taxon>
        <taxon>Eurotiomycetidae</taxon>
        <taxon>Eurotiales</taxon>
        <taxon>Aspergillaceae</taxon>
        <taxon>Penicillium</taxon>
    </lineage>
</organism>
<keyword evidence="1" id="KW-0732">Signal</keyword>
<keyword evidence="3" id="KW-1185">Reference proteome</keyword>
<dbReference type="Proteomes" id="UP001147747">
    <property type="component" value="Unassembled WGS sequence"/>
</dbReference>
<name>A0A9W9VRD5_9EURO</name>